<reference evidence="6 7" key="1">
    <citation type="submission" date="2019-11" db="EMBL/GenBank/DDBJ databases">
        <authorList>
            <person name="Jiang L.-Q."/>
        </authorList>
    </citation>
    <scope>NUCLEOTIDE SEQUENCE [LARGE SCALE GENOMIC DNA]</scope>
    <source>
        <strain evidence="6 7">YIM 132087</strain>
    </source>
</reference>
<evidence type="ECO:0000259" key="5">
    <source>
        <dbReference type="Pfam" id="PF08240"/>
    </source>
</evidence>
<dbReference type="InterPro" id="IPR050129">
    <property type="entry name" value="Zn_alcohol_dh"/>
</dbReference>
<evidence type="ECO:0000256" key="3">
    <source>
        <dbReference type="SAM" id="MobiDB-lite"/>
    </source>
</evidence>
<dbReference type="SUPFAM" id="SSF51735">
    <property type="entry name" value="NAD(P)-binding Rossmann-fold domains"/>
    <property type="match status" value="1"/>
</dbReference>
<dbReference type="SUPFAM" id="SSF50129">
    <property type="entry name" value="GroES-like"/>
    <property type="match status" value="1"/>
</dbReference>
<dbReference type="InterPro" id="IPR011032">
    <property type="entry name" value="GroES-like_sf"/>
</dbReference>
<feature type="domain" description="Alcohol dehydrogenase-like N-terminal" evidence="5">
    <location>
        <begin position="23"/>
        <end position="140"/>
    </location>
</feature>
<gene>
    <name evidence="6" type="ORF">GIS00_17585</name>
</gene>
<comment type="cofactor">
    <cofactor evidence="1">
        <name>Zn(2+)</name>
        <dbReference type="ChEBI" id="CHEBI:29105"/>
    </cofactor>
</comment>
<dbReference type="Pfam" id="PF00107">
    <property type="entry name" value="ADH_zinc_N"/>
    <property type="match status" value="1"/>
</dbReference>
<dbReference type="GO" id="GO:0016491">
    <property type="term" value="F:oxidoreductase activity"/>
    <property type="evidence" value="ECO:0007669"/>
    <property type="project" value="UniProtKB-KW"/>
</dbReference>
<feature type="domain" description="Alcohol dehydrogenase-like C-terminal" evidence="4">
    <location>
        <begin position="179"/>
        <end position="285"/>
    </location>
</feature>
<sequence length="337" mass="34539">MRALVLTGPGKADVRDVPAPVAGPGQVVVDVHRVGVCGTDVAFLRGTMPYLATGQAVYPLRPGHEWCGAVSSVGPGVDESWTGRRVSGDTMLGCRRCDRCARGLQHVCADRFEVGVLGGWHGALAEQVLVPVTSLQPLPDSVSDGAGAMVEPGGNSARAVLRAGVAAGERVAVIGPGTLGLLAADFARAAGAEVHVLGRSAGGLDLARGLGVAGVHRVDDVPALEFQVVIDMSSGVGMPRRAFDLVEPGGRVVLAGIAGEPTAIDVRELVFKDVTMIGDLSGSPAAEFTVGAFADGTVDPEPLVAATVPLERAADVLEGWRPEDAGPGPKMHIDPRR</sequence>
<dbReference type="RefSeq" id="WP_154769771.1">
    <property type="nucleotide sequence ID" value="NZ_WLYK01000007.1"/>
</dbReference>
<dbReference type="Gene3D" id="3.40.50.720">
    <property type="entry name" value="NAD(P)-binding Rossmann-like Domain"/>
    <property type="match status" value="1"/>
</dbReference>
<accession>A0A7K1FQW0</accession>
<comment type="caution">
    <text evidence="6">The sequence shown here is derived from an EMBL/GenBank/DDBJ whole genome shotgun (WGS) entry which is preliminary data.</text>
</comment>
<dbReference type="Gene3D" id="3.90.180.10">
    <property type="entry name" value="Medium-chain alcohol dehydrogenases, catalytic domain"/>
    <property type="match status" value="1"/>
</dbReference>
<dbReference type="Pfam" id="PF08240">
    <property type="entry name" value="ADH_N"/>
    <property type="match status" value="1"/>
</dbReference>
<name>A0A7K1FQW0_9ACTN</name>
<dbReference type="InterPro" id="IPR036291">
    <property type="entry name" value="NAD(P)-bd_dom_sf"/>
</dbReference>
<dbReference type="Proteomes" id="UP000460221">
    <property type="component" value="Unassembled WGS sequence"/>
</dbReference>
<dbReference type="InterPro" id="IPR013154">
    <property type="entry name" value="ADH-like_N"/>
</dbReference>
<dbReference type="AlphaFoldDB" id="A0A7K1FQW0"/>
<evidence type="ECO:0000256" key="2">
    <source>
        <dbReference type="ARBA" id="ARBA00023002"/>
    </source>
</evidence>
<evidence type="ECO:0000256" key="1">
    <source>
        <dbReference type="ARBA" id="ARBA00001947"/>
    </source>
</evidence>
<keyword evidence="2" id="KW-0560">Oxidoreductase</keyword>
<dbReference type="EMBL" id="WLYK01000007">
    <property type="protein sequence ID" value="MTD15749.1"/>
    <property type="molecule type" value="Genomic_DNA"/>
</dbReference>
<dbReference type="InterPro" id="IPR013149">
    <property type="entry name" value="ADH-like_C"/>
</dbReference>
<proteinExistence type="predicted"/>
<feature type="region of interest" description="Disordered" evidence="3">
    <location>
        <begin position="318"/>
        <end position="337"/>
    </location>
</feature>
<evidence type="ECO:0000259" key="4">
    <source>
        <dbReference type="Pfam" id="PF00107"/>
    </source>
</evidence>
<dbReference type="PANTHER" id="PTHR43401">
    <property type="entry name" value="L-THREONINE 3-DEHYDROGENASE"/>
    <property type="match status" value="1"/>
</dbReference>
<protein>
    <submittedName>
        <fullName evidence="6">Alcohol dehydrogenase catalytic domain-containing protein</fullName>
    </submittedName>
</protein>
<dbReference type="PANTHER" id="PTHR43401:SF2">
    <property type="entry name" value="L-THREONINE 3-DEHYDROGENASE"/>
    <property type="match status" value="1"/>
</dbReference>
<evidence type="ECO:0000313" key="6">
    <source>
        <dbReference type="EMBL" id="MTD15749.1"/>
    </source>
</evidence>
<evidence type="ECO:0000313" key="7">
    <source>
        <dbReference type="Proteomes" id="UP000460221"/>
    </source>
</evidence>
<organism evidence="6 7">
    <name type="scientific">Nakamurella alba</name>
    <dbReference type="NCBI Taxonomy" id="2665158"/>
    <lineage>
        <taxon>Bacteria</taxon>
        <taxon>Bacillati</taxon>
        <taxon>Actinomycetota</taxon>
        <taxon>Actinomycetes</taxon>
        <taxon>Nakamurellales</taxon>
        <taxon>Nakamurellaceae</taxon>
        <taxon>Nakamurella</taxon>
    </lineage>
</organism>
<keyword evidence="7" id="KW-1185">Reference proteome</keyword>